<feature type="domain" description="Penicillin-binding protein transpeptidase" evidence="1">
    <location>
        <begin position="79"/>
        <end position="320"/>
    </location>
</feature>
<feature type="domain" description="Penicillin-binding protein transpeptidase" evidence="1">
    <location>
        <begin position="1"/>
        <end position="52"/>
    </location>
</feature>
<dbReference type="InterPro" id="IPR001460">
    <property type="entry name" value="PCN-bd_Tpept"/>
</dbReference>
<protein>
    <submittedName>
        <fullName evidence="2">Penicillin-binding protein A</fullName>
    </submittedName>
</protein>
<dbReference type="GO" id="GO:0005886">
    <property type="term" value="C:plasma membrane"/>
    <property type="evidence" value="ECO:0007669"/>
    <property type="project" value="TreeGrafter"/>
</dbReference>
<dbReference type="EMBL" id="VSSQ01037802">
    <property type="protein sequence ID" value="MPM90586.1"/>
    <property type="molecule type" value="Genomic_DNA"/>
</dbReference>
<gene>
    <name evidence="2" type="primary">pbpA_4</name>
    <name evidence="2" type="ORF">SDC9_137707</name>
</gene>
<comment type="caution">
    <text evidence="2">The sequence shown here is derived from an EMBL/GenBank/DDBJ whole genome shotgun (WGS) entry which is preliminary data.</text>
</comment>
<dbReference type="GO" id="GO:0071555">
    <property type="term" value="P:cell wall organization"/>
    <property type="evidence" value="ECO:0007669"/>
    <property type="project" value="TreeGrafter"/>
</dbReference>
<dbReference type="GO" id="GO:0008658">
    <property type="term" value="F:penicillin binding"/>
    <property type="evidence" value="ECO:0007669"/>
    <property type="project" value="InterPro"/>
</dbReference>
<evidence type="ECO:0000259" key="1">
    <source>
        <dbReference type="Pfam" id="PF00905"/>
    </source>
</evidence>
<name>A0A645DMP5_9ZZZZ</name>
<evidence type="ECO:0000313" key="2">
    <source>
        <dbReference type="EMBL" id="MPM90586.1"/>
    </source>
</evidence>
<proteinExistence type="predicted"/>
<dbReference type="AlphaFoldDB" id="A0A645DMP5"/>
<dbReference type="GO" id="GO:0071972">
    <property type="term" value="F:peptidoglycan L,D-transpeptidase activity"/>
    <property type="evidence" value="ECO:0007669"/>
    <property type="project" value="TreeGrafter"/>
</dbReference>
<dbReference type="SUPFAM" id="SSF56601">
    <property type="entry name" value="beta-lactamase/transpeptidase-like"/>
    <property type="match status" value="1"/>
</dbReference>
<organism evidence="2">
    <name type="scientific">bioreactor metagenome</name>
    <dbReference type="NCBI Taxonomy" id="1076179"/>
    <lineage>
        <taxon>unclassified sequences</taxon>
        <taxon>metagenomes</taxon>
        <taxon>ecological metagenomes</taxon>
    </lineage>
</organism>
<dbReference type="InterPro" id="IPR012338">
    <property type="entry name" value="Beta-lactam/transpept-like"/>
</dbReference>
<dbReference type="PANTHER" id="PTHR30627">
    <property type="entry name" value="PEPTIDOGLYCAN D,D-TRANSPEPTIDASE"/>
    <property type="match status" value="1"/>
</dbReference>
<accession>A0A645DMP5</accession>
<reference evidence="2" key="1">
    <citation type="submission" date="2019-08" db="EMBL/GenBank/DDBJ databases">
        <authorList>
            <person name="Kucharzyk K."/>
            <person name="Murdoch R.W."/>
            <person name="Higgins S."/>
            <person name="Loffler F."/>
        </authorList>
    </citation>
    <scope>NUCLEOTIDE SEQUENCE</scope>
</reference>
<dbReference type="PANTHER" id="PTHR30627:SF24">
    <property type="entry name" value="PENICILLIN-BINDING PROTEIN 4B"/>
    <property type="match status" value="1"/>
</dbReference>
<dbReference type="InterPro" id="IPR050515">
    <property type="entry name" value="Beta-lactam/transpept"/>
</dbReference>
<dbReference type="Gene3D" id="3.40.710.10">
    <property type="entry name" value="DD-peptidase/beta-lactamase superfamily"/>
    <property type="match status" value="1"/>
</dbReference>
<dbReference type="Pfam" id="PF00905">
    <property type="entry name" value="Transpeptidase"/>
    <property type="match status" value="2"/>
</dbReference>
<sequence length="327" mass="35837">MVSHPTFDPSDIAKYLDEDAEDTTALVNRAVMGRYTPGSVFKIVTAAAAIRNISDISERKYECVGPLVFDATTKKYLENVIVTAEQDTEEKAEQYKNYLFLRDYARDYHGERTFEQAFAASCNTSFGRIGMQVGSGLLLRMAESLGFNEDFVFDEIMLYPSSFEEASTDVNVAWSAVGQYTDIVTPMHMCMISAMIANDGVMMEPKIMKRITNARGYQIESLKSEVFKTPLSKAEAETLRELMYGVVKSGTGTGAKIKGYDVGGKTGTAEITGKDGKNTTNAWFTGFIYDENHPLAVAIVLENGSTGGKTAAPAAGKILKKALDYGY</sequence>